<dbReference type="InterPro" id="IPR013024">
    <property type="entry name" value="GGCT-like"/>
</dbReference>
<dbReference type="PANTHER" id="PTHR12510:SF4">
    <property type="entry name" value="GAMMA-GLUTAMYLAMINECYCLOTRANSFERASE"/>
    <property type="match status" value="1"/>
</dbReference>
<evidence type="ECO:0000256" key="1">
    <source>
        <dbReference type="ARBA" id="ARBA00008861"/>
    </source>
</evidence>
<dbReference type="InterPro" id="IPR009288">
    <property type="entry name" value="AIG2-like_dom"/>
</dbReference>
<evidence type="ECO:0000259" key="5">
    <source>
        <dbReference type="Pfam" id="PF06094"/>
    </source>
</evidence>
<evidence type="ECO:0000256" key="4">
    <source>
        <dbReference type="SAM" id="MobiDB-lite"/>
    </source>
</evidence>
<evidence type="ECO:0000313" key="6">
    <source>
        <dbReference type="EMBL" id="PZR05627.1"/>
    </source>
</evidence>
<evidence type="ECO:0000256" key="2">
    <source>
        <dbReference type="PIRSR" id="PIRSR639126-1"/>
    </source>
</evidence>
<evidence type="ECO:0000313" key="7">
    <source>
        <dbReference type="Proteomes" id="UP000249061"/>
    </source>
</evidence>
<organism evidence="6 7">
    <name type="scientific">Archangium gephyra</name>
    <dbReference type="NCBI Taxonomy" id="48"/>
    <lineage>
        <taxon>Bacteria</taxon>
        <taxon>Pseudomonadati</taxon>
        <taxon>Myxococcota</taxon>
        <taxon>Myxococcia</taxon>
        <taxon>Myxococcales</taxon>
        <taxon>Cystobacterineae</taxon>
        <taxon>Archangiaceae</taxon>
        <taxon>Archangium</taxon>
    </lineage>
</organism>
<dbReference type="Pfam" id="PF06094">
    <property type="entry name" value="GGACT"/>
    <property type="match status" value="1"/>
</dbReference>
<dbReference type="Proteomes" id="UP000249061">
    <property type="component" value="Unassembled WGS sequence"/>
</dbReference>
<reference evidence="6 7" key="1">
    <citation type="submission" date="2017-08" db="EMBL/GenBank/DDBJ databases">
        <title>Infants hospitalized years apart are colonized by the same room-sourced microbial strains.</title>
        <authorList>
            <person name="Brooks B."/>
            <person name="Olm M.R."/>
            <person name="Firek B.A."/>
            <person name="Baker R."/>
            <person name="Thomas B.C."/>
            <person name="Morowitz M.J."/>
            <person name="Banfield J.F."/>
        </authorList>
    </citation>
    <scope>NUCLEOTIDE SEQUENCE [LARGE SCALE GENOMIC DNA]</scope>
    <source>
        <strain evidence="6">S2_003_000_R2_14</strain>
    </source>
</reference>
<dbReference type="AlphaFoldDB" id="A0A2W5SVC3"/>
<proteinExistence type="inferred from homology"/>
<dbReference type="PANTHER" id="PTHR12510">
    <property type="entry name" value="TROPONIN C-AKIN-1 PROTEIN"/>
    <property type="match status" value="1"/>
</dbReference>
<feature type="active site" description="Proton acceptor" evidence="2">
    <location>
        <position position="74"/>
    </location>
</feature>
<gene>
    <name evidence="6" type="ORF">DI536_31755</name>
</gene>
<feature type="domain" description="Gamma-glutamylcyclotransferase AIG2-like" evidence="5">
    <location>
        <begin position="5"/>
        <end position="115"/>
    </location>
</feature>
<name>A0A2W5SVC3_9BACT</name>
<dbReference type="GO" id="GO:0005829">
    <property type="term" value="C:cytosol"/>
    <property type="evidence" value="ECO:0007669"/>
    <property type="project" value="TreeGrafter"/>
</dbReference>
<feature type="region of interest" description="Disordered" evidence="4">
    <location>
        <begin position="100"/>
        <end position="122"/>
    </location>
</feature>
<sequence length="122" mass="13110">MVTRVFVYGTLLAGEPNHRLLANAALVGAAVTKPVFALADLGFFPAMVEGGDAAVRGEVYEVDPPTLARLDVLEGHPRFYRRRRLVLADGTTAETYVLSPEQAAGRPTISSGDWRARQGAKS</sequence>
<dbReference type="GO" id="GO:0016740">
    <property type="term" value="F:transferase activity"/>
    <property type="evidence" value="ECO:0007669"/>
    <property type="project" value="UniProtKB-KW"/>
</dbReference>
<comment type="similarity">
    <text evidence="1 3">Belongs to the gamma-glutamylcyclotransferase family.</text>
</comment>
<dbReference type="EMBL" id="QFQP01000043">
    <property type="protein sequence ID" value="PZR05627.1"/>
    <property type="molecule type" value="Genomic_DNA"/>
</dbReference>
<comment type="caution">
    <text evidence="6">The sequence shown here is derived from an EMBL/GenBank/DDBJ whole genome shotgun (WGS) entry which is preliminary data.</text>
</comment>
<dbReference type="SUPFAM" id="SSF110857">
    <property type="entry name" value="Gamma-glutamyl cyclotransferase-like"/>
    <property type="match status" value="1"/>
</dbReference>
<dbReference type="InterPro" id="IPR036568">
    <property type="entry name" value="GGCT-like_sf"/>
</dbReference>
<accession>A0A2W5SVC3</accession>
<dbReference type="GO" id="GO:0061929">
    <property type="term" value="F:gamma-glutamylaminecyclotransferase activity"/>
    <property type="evidence" value="ECO:0007669"/>
    <property type="project" value="InterPro"/>
</dbReference>
<dbReference type="InterPro" id="IPR039126">
    <property type="entry name" value="GGACT"/>
</dbReference>
<keyword evidence="6" id="KW-0808">Transferase</keyword>
<dbReference type="CDD" id="cd06661">
    <property type="entry name" value="GGCT_like"/>
    <property type="match status" value="1"/>
</dbReference>
<protein>
    <recommendedName>
        <fullName evidence="3">Gamma-glutamylcyclotransferase family protein</fullName>
    </recommendedName>
</protein>
<dbReference type="Gene3D" id="3.10.490.10">
    <property type="entry name" value="Gamma-glutamyl cyclotransferase-like"/>
    <property type="match status" value="1"/>
</dbReference>
<evidence type="ECO:0000256" key="3">
    <source>
        <dbReference type="RuleBase" id="RU367036"/>
    </source>
</evidence>